<dbReference type="GO" id="GO:0005765">
    <property type="term" value="C:lysosomal membrane"/>
    <property type="evidence" value="ECO:0007669"/>
    <property type="project" value="TreeGrafter"/>
</dbReference>
<feature type="transmembrane region" description="Helical" evidence="5">
    <location>
        <begin position="43"/>
        <end position="62"/>
    </location>
</feature>
<reference evidence="6" key="1">
    <citation type="submission" date="2023-10" db="EMBL/GenBank/DDBJ databases">
        <title>Genome assembly of Pristionchus species.</title>
        <authorList>
            <person name="Yoshida K."/>
            <person name="Sommer R.J."/>
        </authorList>
    </citation>
    <scope>NUCLEOTIDE SEQUENCE</scope>
    <source>
        <strain evidence="6">RS5133</strain>
    </source>
</reference>
<accession>A0AAV5WSI0</accession>
<dbReference type="Pfam" id="PF07690">
    <property type="entry name" value="MFS_1"/>
    <property type="match status" value="1"/>
</dbReference>
<evidence type="ECO:0000256" key="1">
    <source>
        <dbReference type="ARBA" id="ARBA00004141"/>
    </source>
</evidence>
<name>A0AAV5WSI0_9BILA</name>
<feature type="transmembrane region" description="Helical" evidence="5">
    <location>
        <begin position="12"/>
        <end position="31"/>
    </location>
</feature>
<feature type="transmembrane region" description="Helical" evidence="5">
    <location>
        <begin position="141"/>
        <end position="167"/>
    </location>
</feature>
<evidence type="ECO:0000256" key="5">
    <source>
        <dbReference type="SAM" id="Phobius"/>
    </source>
</evidence>
<dbReference type="SUPFAM" id="SSF103473">
    <property type="entry name" value="MFS general substrate transporter"/>
    <property type="match status" value="1"/>
</dbReference>
<evidence type="ECO:0008006" key="8">
    <source>
        <dbReference type="Google" id="ProtNLM"/>
    </source>
</evidence>
<comment type="subcellular location">
    <subcellularLocation>
        <location evidence="1">Membrane</location>
        <topology evidence="1">Multi-pass membrane protein</topology>
    </subcellularLocation>
</comment>
<feature type="transmembrane region" description="Helical" evidence="5">
    <location>
        <begin position="68"/>
        <end position="91"/>
    </location>
</feature>
<dbReference type="PANTHER" id="PTHR23510:SF25">
    <property type="entry name" value="MFS DOMAIN-CONTAINING PROTEIN"/>
    <property type="match status" value="1"/>
</dbReference>
<keyword evidence="4 5" id="KW-0472">Membrane</keyword>
<organism evidence="6 7">
    <name type="scientific">Pristionchus fissidentatus</name>
    <dbReference type="NCBI Taxonomy" id="1538716"/>
    <lineage>
        <taxon>Eukaryota</taxon>
        <taxon>Metazoa</taxon>
        <taxon>Ecdysozoa</taxon>
        <taxon>Nematoda</taxon>
        <taxon>Chromadorea</taxon>
        <taxon>Rhabditida</taxon>
        <taxon>Rhabditina</taxon>
        <taxon>Diplogasteromorpha</taxon>
        <taxon>Diplogasteroidea</taxon>
        <taxon>Neodiplogasteridae</taxon>
        <taxon>Pristionchus</taxon>
    </lineage>
</organism>
<dbReference type="EMBL" id="BTSY01000007">
    <property type="protein sequence ID" value="GMT35149.1"/>
    <property type="molecule type" value="Genomic_DNA"/>
</dbReference>
<sequence length="269" mass="29611">IDDNATSSFFGFAASGSKLAGFIFAFVFAFWAQRSGKLKGALLAGRIITLIACLIYICIEFVPANRRFVLALCYFLFGVGFSTSPLLRSYIAEMSSDENRSSAYSLTSAAMIMSIIVGPVAQLSFHSVTYPGYELLPNIRIHIFSAPVWFATITNIIVILIISFLFVDVSADSKDDQTKMVLSIDELKNQYRRLRQLPVSWILVGLILFEKCASILAFASLTVIAGPMMTVIYAFTGEQTVIIMAICQMLVGFLAFSLSLSFIFGKLGR</sequence>
<evidence type="ECO:0000256" key="4">
    <source>
        <dbReference type="ARBA" id="ARBA00023136"/>
    </source>
</evidence>
<evidence type="ECO:0000313" key="6">
    <source>
        <dbReference type="EMBL" id="GMT35149.1"/>
    </source>
</evidence>
<keyword evidence="7" id="KW-1185">Reference proteome</keyword>
<protein>
    <recommendedName>
        <fullName evidence="8">Membrane transporter</fullName>
    </recommendedName>
</protein>
<dbReference type="AlphaFoldDB" id="A0AAV5WSI0"/>
<dbReference type="Gene3D" id="1.20.1250.20">
    <property type="entry name" value="MFS general substrate transporter like domains"/>
    <property type="match status" value="1"/>
</dbReference>
<evidence type="ECO:0000256" key="2">
    <source>
        <dbReference type="ARBA" id="ARBA00022692"/>
    </source>
</evidence>
<keyword evidence="2 5" id="KW-0812">Transmembrane</keyword>
<evidence type="ECO:0000313" key="7">
    <source>
        <dbReference type="Proteomes" id="UP001432322"/>
    </source>
</evidence>
<dbReference type="InterPro" id="IPR051068">
    <property type="entry name" value="MFS_Domain-Containing_Protein"/>
</dbReference>
<dbReference type="InterPro" id="IPR036259">
    <property type="entry name" value="MFS_trans_sf"/>
</dbReference>
<feature type="non-terminal residue" evidence="6">
    <location>
        <position position="269"/>
    </location>
</feature>
<feature type="non-terminal residue" evidence="6">
    <location>
        <position position="1"/>
    </location>
</feature>
<feature type="transmembrane region" description="Helical" evidence="5">
    <location>
        <begin position="202"/>
        <end position="235"/>
    </location>
</feature>
<dbReference type="PANTHER" id="PTHR23510">
    <property type="entry name" value="INNER MEMBRANE TRANSPORT PROTEIN YAJR"/>
    <property type="match status" value="1"/>
</dbReference>
<proteinExistence type="predicted"/>
<feature type="transmembrane region" description="Helical" evidence="5">
    <location>
        <begin position="241"/>
        <end position="264"/>
    </location>
</feature>
<dbReference type="Proteomes" id="UP001432322">
    <property type="component" value="Unassembled WGS sequence"/>
</dbReference>
<keyword evidence="3 5" id="KW-1133">Transmembrane helix</keyword>
<gene>
    <name evidence="6" type="ORF">PFISCL1PPCAC_26446</name>
</gene>
<evidence type="ECO:0000256" key="3">
    <source>
        <dbReference type="ARBA" id="ARBA00022989"/>
    </source>
</evidence>
<dbReference type="InterPro" id="IPR011701">
    <property type="entry name" value="MFS"/>
</dbReference>
<dbReference type="GO" id="GO:0022857">
    <property type="term" value="F:transmembrane transporter activity"/>
    <property type="evidence" value="ECO:0007669"/>
    <property type="project" value="InterPro"/>
</dbReference>
<feature type="transmembrane region" description="Helical" evidence="5">
    <location>
        <begin position="103"/>
        <end position="121"/>
    </location>
</feature>
<comment type="caution">
    <text evidence="6">The sequence shown here is derived from an EMBL/GenBank/DDBJ whole genome shotgun (WGS) entry which is preliminary data.</text>
</comment>